<evidence type="ECO:0000256" key="1">
    <source>
        <dbReference type="ARBA" id="ARBA00009988"/>
    </source>
</evidence>
<dbReference type="GO" id="GO:0005794">
    <property type="term" value="C:Golgi apparatus"/>
    <property type="evidence" value="ECO:0007669"/>
    <property type="project" value="UniProtKB-ARBA"/>
</dbReference>
<dbReference type="PANTHER" id="PTHR12788:SF10">
    <property type="entry name" value="PROTEIN-TYROSINE SULFOTRANSFERASE"/>
    <property type="match status" value="1"/>
</dbReference>
<reference evidence="7" key="1">
    <citation type="submission" date="2019-03" db="EMBL/GenBank/DDBJ databases">
        <title>Improved annotation for the trematode Fasciola hepatica.</title>
        <authorList>
            <person name="Choi Y.-J."/>
            <person name="Martin J."/>
            <person name="Mitreva M."/>
        </authorList>
    </citation>
    <scope>NUCLEOTIDE SEQUENCE [LARGE SCALE GENOMIC DNA]</scope>
</reference>
<keyword evidence="8" id="KW-1185">Reference proteome</keyword>
<dbReference type="EC" id="2.8.2.20" evidence="2 5"/>
<organism evidence="7 8">
    <name type="scientific">Fasciola hepatica</name>
    <name type="common">Liver fluke</name>
    <dbReference type="NCBI Taxonomy" id="6192"/>
    <lineage>
        <taxon>Eukaryota</taxon>
        <taxon>Metazoa</taxon>
        <taxon>Spiralia</taxon>
        <taxon>Lophotrochozoa</taxon>
        <taxon>Platyhelminthes</taxon>
        <taxon>Trematoda</taxon>
        <taxon>Digenea</taxon>
        <taxon>Plagiorchiida</taxon>
        <taxon>Echinostomata</taxon>
        <taxon>Echinostomatoidea</taxon>
        <taxon>Fasciolidae</taxon>
        <taxon>Fasciola</taxon>
    </lineage>
</organism>
<comment type="caution">
    <text evidence="7">The sequence shown here is derived from an EMBL/GenBank/DDBJ whole genome shotgun (WGS) entry which is preliminary data.</text>
</comment>
<evidence type="ECO:0000256" key="2">
    <source>
        <dbReference type="ARBA" id="ARBA00013262"/>
    </source>
</evidence>
<evidence type="ECO:0000313" key="7">
    <source>
        <dbReference type="EMBL" id="THD27691.1"/>
    </source>
</evidence>
<name>A0A4E0RLX8_FASHE</name>
<proteinExistence type="inferred from homology"/>
<evidence type="ECO:0000256" key="3">
    <source>
        <dbReference type="ARBA" id="ARBA00022679"/>
    </source>
</evidence>
<dbReference type="Gene3D" id="3.40.50.300">
    <property type="entry name" value="P-loop containing nucleotide triphosphate hydrolases"/>
    <property type="match status" value="1"/>
</dbReference>
<dbReference type="GO" id="GO:0008476">
    <property type="term" value="F:protein-tyrosine sulfotransferase activity"/>
    <property type="evidence" value="ECO:0007669"/>
    <property type="project" value="UniProtKB-EC"/>
</dbReference>
<comment type="function">
    <text evidence="5">Catalyzes the O-sulfation of tyrosine residues within acidic motifs of polypeptides, using 3'-phosphoadenylyl sulfate (PAPS) as cosubstrate.</text>
</comment>
<comment type="similarity">
    <text evidence="1 5">Belongs to the protein sulfotransferase family.</text>
</comment>
<dbReference type="PANTHER" id="PTHR12788">
    <property type="entry name" value="PROTEIN-TYROSINE SULFOTRANSFERASE 2"/>
    <property type="match status" value="1"/>
</dbReference>
<evidence type="ECO:0000256" key="6">
    <source>
        <dbReference type="SAM" id="Phobius"/>
    </source>
</evidence>
<feature type="transmembrane region" description="Helical" evidence="6">
    <location>
        <begin position="21"/>
        <end position="40"/>
    </location>
</feature>
<evidence type="ECO:0000256" key="4">
    <source>
        <dbReference type="ARBA" id="ARBA00048460"/>
    </source>
</evidence>
<keyword evidence="6" id="KW-0472">Membrane</keyword>
<dbReference type="AlphaFoldDB" id="A0A4E0RLX8"/>
<dbReference type="EMBL" id="JXXN02000351">
    <property type="protein sequence ID" value="THD27691.1"/>
    <property type="molecule type" value="Genomic_DNA"/>
</dbReference>
<dbReference type="InterPro" id="IPR027417">
    <property type="entry name" value="P-loop_NTPase"/>
</dbReference>
<keyword evidence="6" id="KW-1133">Transmembrane helix</keyword>
<accession>A0A4E0RLX8</accession>
<comment type="catalytic activity">
    <reaction evidence="4 5">
        <text>L-tyrosyl-[protein] + 3'-phosphoadenylyl sulfate = O-sulfo-L-tyrosine-[protein] + adenosine 3',5'-bisphosphate + H(+)</text>
        <dbReference type="Rhea" id="RHEA:16801"/>
        <dbReference type="Rhea" id="RHEA-COMP:10136"/>
        <dbReference type="Rhea" id="RHEA-COMP:11688"/>
        <dbReference type="ChEBI" id="CHEBI:15378"/>
        <dbReference type="ChEBI" id="CHEBI:46858"/>
        <dbReference type="ChEBI" id="CHEBI:58339"/>
        <dbReference type="ChEBI" id="CHEBI:58343"/>
        <dbReference type="ChEBI" id="CHEBI:65286"/>
        <dbReference type="EC" id="2.8.2.20"/>
    </reaction>
</comment>
<dbReference type="Pfam" id="PF13469">
    <property type="entry name" value="Sulfotransfer_3"/>
    <property type="match status" value="1"/>
</dbReference>
<keyword evidence="3 5" id="KW-0808">Transferase</keyword>
<gene>
    <name evidence="7" type="ORF">D915_001362</name>
</gene>
<evidence type="ECO:0000256" key="5">
    <source>
        <dbReference type="RuleBase" id="RU365018"/>
    </source>
</evidence>
<sequence>MVRRFAFLPTILFRGVTRRHLLILVTLLGLPIWIICWWSTTAPDLVLQNKPMVFVGGHPRSGTTLMRVMLDVHPMIRCGPETHILPRLLMQLSAFNIGFNRKRLIQAGLYPKAINEAYAAFIHTLIRLAGEDAPVLCNKDPLTLKFINDLSAIIPTAKFILMVRDGRAVVNSLVRRAIRIGPNILTPMEMFIRWENITWGMLKQCDSLGPATCHMLRYEDLVLRPQEQMRQVLGFIGVPWDPIVLRHATTLGEGTVLNSMEPSTSQVQYPINTVPLYSWALPNSTLPDEIRLQSHMFSELLYRLNYANFPPNYGVAEKEILNQTEKLIRDRNFRRHFFDFIN</sequence>
<protein>
    <recommendedName>
        <fullName evidence="2 5">Protein-tyrosine sulfotransferase</fullName>
        <ecNumber evidence="2 5">2.8.2.20</ecNumber>
    </recommendedName>
</protein>
<dbReference type="Proteomes" id="UP000230066">
    <property type="component" value="Unassembled WGS sequence"/>
</dbReference>
<keyword evidence="6" id="KW-0812">Transmembrane</keyword>
<dbReference type="InterPro" id="IPR026634">
    <property type="entry name" value="TPST-like"/>
</dbReference>
<evidence type="ECO:0000313" key="8">
    <source>
        <dbReference type="Proteomes" id="UP000230066"/>
    </source>
</evidence>
<dbReference type="SUPFAM" id="SSF52540">
    <property type="entry name" value="P-loop containing nucleoside triphosphate hydrolases"/>
    <property type="match status" value="1"/>
</dbReference>